<gene>
    <name evidence="3" type="ORF">UFOPK3522_00605</name>
    <name evidence="4" type="ORF">UFOPK4175_00909</name>
</gene>
<sequence length="134" mass="14090">MKLTVHVDGGSRGNPGPAAAGAVASNADGEIVGERGELIGEATNNVAEYRAVLLGAALALELGATEIALVNDSELIAHQLNGKYKVKHVDMKPLYAEALSKLGQFDSWSISCVRREQNEHADLLVNQTLDAGVL</sequence>
<dbReference type="GO" id="GO:0003676">
    <property type="term" value="F:nucleic acid binding"/>
    <property type="evidence" value="ECO:0007669"/>
    <property type="project" value="InterPro"/>
</dbReference>
<dbReference type="PANTHER" id="PTHR46387:SF2">
    <property type="entry name" value="RIBONUCLEASE HI"/>
    <property type="match status" value="1"/>
</dbReference>
<evidence type="ECO:0000313" key="3">
    <source>
        <dbReference type="EMBL" id="CAB4341168.1"/>
    </source>
</evidence>
<dbReference type="PANTHER" id="PTHR46387">
    <property type="entry name" value="POLYNUCLEOTIDYL TRANSFERASE, RIBONUCLEASE H-LIKE SUPERFAMILY PROTEIN"/>
    <property type="match status" value="1"/>
</dbReference>
<dbReference type="EMBL" id="CAESAO010000037">
    <property type="protein sequence ID" value="CAB4341168.1"/>
    <property type="molecule type" value="Genomic_DNA"/>
</dbReference>
<dbReference type="Pfam" id="PF13456">
    <property type="entry name" value="RVT_3"/>
    <property type="match status" value="1"/>
</dbReference>
<organism evidence="4">
    <name type="scientific">freshwater metagenome</name>
    <dbReference type="NCBI Taxonomy" id="449393"/>
    <lineage>
        <taxon>unclassified sequences</taxon>
        <taxon>metagenomes</taxon>
        <taxon>ecological metagenomes</taxon>
    </lineage>
</organism>
<dbReference type="SUPFAM" id="SSF53098">
    <property type="entry name" value="Ribonuclease H-like"/>
    <property type="match status" value="1"/>
</dbReference>
<name>A0A6J7S5E8_9ZZZZ</name>
<dbReference type="AlphaFoldDB" id="A0A6J7S5E8"/>
<dbReference type="PROSITE" id="PS50879">
    <property type="entry name" value="RNASE_H_1"/>
    <property type="match status" value="1"/>
</dbReference>
<evidence type="ECO:0000256" key="1">
    <source>
        <dbReference type="SAM" id="MobiDB-lite"/>
    </source>
</evidence>
<dbReference type="InterPro" id="IPR002156">
    <property type="entry name" value="RNaseH_domain"/>
</dbReference>
<feature type="region of interest" description="Disordered" evidence="1">
    <location>
        <begin position="1"/>
        <end position="23"/>
    </location>
</feature>
<accession>A0A6J7S5E8</accession>
<feature type="compositionally biased region" description="Low complexity" evidence="1">
    <location>
        <begin position="14"/>
        <end position="23"/>
    </location>
</feature>
<dbReference type="GO" id="GO:0004523">
    <property type="term" value="F:RNA-DNA hybrid ribonuclease activity"/>
    <property type="evidence" value="ECO:0007669"/>
    <property type="project" value="InterPro"/>
</dbReference>
<feature type="domain" description="RNase H type-1" evidence="2">
    <location>
        <begin position="1"/>
        <end position="130"/>
    </location>
</feature>
<dbReference type="Gene3D" id="3.30.420.10">
    <property type="entry name" value="Ribonuclease H-like superfamily/Ribonuclease H"/>
    <property type="match status" value="1"/>
</dbReference>
<dbReference type="EMBL" id="CAFBPX010000162">
    <property type="protein sequence ID" value="CAB5036251.1"/>
    <property type="molecule type" value="Genomic_DNA"/>
</dbReference>
<dbReference type="InterPro" id="IPR036397">
    <property type="entry name" value="RNaseH_sf"/>
</dbReference>
<dbReference type="InterPro" id="IPR012337">
    <property type="entry name" value="RNaseH-like_sf"/>
</dbReference>
<evidence type="ECO:0000259" key="2">
    <source>
        <dbReference type="PROSITE" id="PS50879"/>
    </source>
</evidence>
<evidence type="ECO:0000313" key="4">
    <source>
        <dbReference type="EMBL" id="CAB5036251.1"/>
    </source>
</evidence>
<protein>
    <submittedName>
        <fullName evidence="4">Unannotated protein</fullName>
    </submittedName>
</protein>
<proteinExistence type="predicted"/>
<reference evidence="4" key="1">
    <citation type="submission" date="2020-05" db="EMBL/GenBank/DDBJ databases">
        <authorList>
            <person name="Chiriac C."/>
            <person name="Salcher M."/>
            <person name="Ghai R."/>
            <person name="Kavagutti S V."/>
        </authorList>
    </citation>
    <scope>NUCLEOTIDE SEQUENCE</scope>
</reference>